<feature type="compositionally biased region" description="Acidic residues" evidence="1">
    <location>
        <begin position="98"/>
        <end position="110"/>
    </location>
</feature>
<feature type="compositionally biased region" description="Basic and acidic residues" evidence="1">
    <location>
        <begin position="41"/>
        <end position="70"/>
    </location>
</feature>
<feature type="compositionally biased region" description="Basic and acidic residues" evidence="1">
    <location>
        <begin position="459"/>
        <end position="481"/>
    </location>
</feature>
<feature type="compositionally biased region" description="Low complexity" evidence="1">
    <location>
        <begin position="920"/>
        <end position="932"/>
    </location>
</feature>
<proteinExistence type="predicted"/>
<name>A0A9E7FND3_9LILI</name>
<feature type="region of interest" description="Disordered" evidence="1">
    <location>
        <begin position="1324"/>
        <end position="1420"/>
    </location>
</feature>
<dbReference type="EMBL" id="CP097506">
    <property type="protein sequence ID" value="URD99008.1"/>
    <property type="molecule type" value="Genomic_DNA"/>
</dbReference>
<feature type="compositionally biased region" description="Low complexity" evidence="1">
    <location>
        <begin position="1458"/>
        <end position="1470"/>
    </location>
</feature>
<protein>
    <submittedName>
        <fullName evidence="2">Protein TIME FOR</fullName>
    </submittedName>
</protein>
<feature type="compositionally biased region" description="Polar residues" evidence="1">
    <location>
        <begin position="1565"/>
        <end position="1576"/>
    </location>
</feature>
<evidence type="ECO:0000256" key="1">
    <source>
        <dbReference type="SAM" id="MobiDB-lite"/>
    </source>
</evidence>
<evidence type="ECO:0000313" key="3">
    <source>
        <dbReference type="Proteomes" id="UP001055439"/>
    </source>
</evidence>
<feature type="compositionally biased region" description="Low complexity" evidence="1">
    <location>
        <begin position="313"/>
        <end position="323"/>
    </location>
</feature>
<dbReference type="GO" id="GO:0042752">
    <property type="term" value="P:regulation of circadian rhythm"/>
    <property type="evidence" value="ECO:0007669"/>
    <property type="project" value="InterPro"/>
</dbReference>
<feature type="region of interest" description="Disordered" evidence="1">
    <location>
        <begin position="801"/>
        <end position="827"/>
    </location>
</feature>
<organism evidence="2 3">
    <name type="scientific">Musa troglodytarum</name>
    <name type="common">fe'i banana</name>
    <dbReference type="NCBI Taxonomy" id="320322"/>
    <lineage>
        <taxon>Eukaryota</taxon>
        <taxon>Viridiplantae</taxon>
        <taxon>Streptophyta</taxon>
        <taxon>Embryophyta</taxon>
        <taxon>Tracheophyta</taxon>
        <taxon>Spermatophyta</taxon>
        <taxon>Magnoliopsida</taxon>
        <taxon>Liliopsida</taxon>
        <taxon>Zingiberales</taxon>
        <taxon>Musaceae</taxon>
        <taxon>Musa</taxon>
    </lineage>
</organism>
<evidence type="ECO:0000313" key="2">
    <source>
        <dbReference type="EMBL" id="URD99008.1"/>
    </source>
</evidence>
<accession>A0A9E7FND3</accession>
<dbReference type="GO" id="GO:0005634">
    <property type="term" value="C:nucleus"/>
    <property type="evidence" value="ECO:0007669"/>
    <property type="project" value="TreeGrafter"/>
</dbReference>
<feature type="region of interest" description="Disordered" evidence="1">
    <location>
        <begin position="173"/>
        <end position="255"/>
    </location>
</feature>
<feature type="compositionally biased region" description="Low complexity" evidence="1">
    <location>
        <begin position="201"/>
        <end position="219"/>
    </location>
</feature>
<feature type="compositionally biased region" description="Low complexity" evidence="1">
    <location>
        <begin position="801"/>
        <end position="821"/>
    </location>
</feature>
<gene>
    <name evidence="2" type="ORF">MUK42_28817</name>
</gene>
<dbReference type="PANTHER" id="PTHR34798">
    <property type="entry name" value="PROTEIN TIME FOR COFFEE"/>
    <property type="match status" value="1"/>
</dbReference>
<feature type="compositionally biased region" description="Basic residues" evidence="1">
    <location>
        <begin position="228"/>
        <end position="246"/>
    </location>
</feature>
<feature type="compositionally biased region" description="Low complexity" evidence="1">
    <location>
        <begin position="1324"/>
        <end position="1346"/>
    </location>
</feature>
<feature type="region of interest" description="Disordered" evidence="1">
    <location>
        <begin position="1550"/>
        <end position="1576"/>
    </location>
</feature>
<dbReference type="InterPro" id="IPR039317">
    <property type="entry name" value="TIC"/>
</dbReference>
<dbReference type="OrthoDB" id="784889at2759"/>
<feature type="region of interest" description="Disordered" evidence="1">
    <location>
        <begin position="1455"/>
        <end position="1477"/>
    </location>
</feature>
<feature type="compositionally biased region" description="Basic and acidic residues" evidence="1">
    <location>
        <begin position="414"/>
        <end position="427"/>
    </location>
</feature>
<feature type="region of interest" description="Disordered" evidence="1">
    <location>
        <begin position="1"/>
        <end position="161"/>
    </location>
</feature>
<feature type="compositionally biased region" description="Pro residues" evidence="1">
    <location>
        <begin position="116"/>
        <end position="125"/>
    </location>
</feature>
<dbReference type="Proteomes" id="UP001055439">
    <property type="component" value="Chromosome 4"/>
</dbReference>
<feature type="region of interest" description="Disordered" evidence="1">
    <location>
        <begin position="908"/>
        <end position="948"/>
    </location>
</feature>
<feature type="compositionally biased region" description="Basic and acidic residues" evidence="1">
    <location>
        <begin position="80"/>
        <end position="91"/>
    </location>
</feature>
<feature type="compositionally biased region" description="Low complexity" evidence="1">
    <location>
        <begin position="1408"/>
        <end position="1420"/>
    </location>
</feature>
<reference evidence="2" key="1">
    <citation type="submission" date="2022-05" db="EMBL/GenBank/DDBJ databases">
        <title>The Musa troglodytarum L. genome provides insights into the mechanism of non-climacteric behaviour and enrichment of carotenoids.</title>
        <authorList>
            <person name="Wang J."/>
        </authorList>
    </citation>
    <scope>NUCLEOTIDE SEQUENCE</scope>
    <source>
        <tissue evidence="2">Leaf</tissue>
    </source>
</reference>
<feature type="compositionally biased region" description="Polar residues" evidence="1">
    <location>
        <begin position="910"/>
        <end position="919"/>
    </location>
</feature>
<feature type="compositionally biased region" description="Polar residues" evidence="1">
    <location>
        <begin position="1347"/>
        <end position="1389"/>
    </location>
</feature>
<keyword evidence="3" id="KW-1185">Reference proteome</keyword>
<feature type="region of interest" description="Disordered" evidence="1">
    <location>
        <begin position="275"/>
        <end position="504"/>
    </location>
</feature>
<sequence>MERNRDARRVTTAASTATNGSGGGGGGLSRRRQRNSSGFRDSPEDDGRMEMPETSRLRDRGAKKDRDRDRSSRRKRRRGERMLHGSNRDEGDQSSENSIDEDEEDEDDDLFVPVRLPTPSPPLPNPGGACSSSQQNHHHHHHHQQQQQQLLPRKNLPPKVMRWKTDAMIGVTIPRKARSASKRSHESPVLGGGGGGGEQITQQASISPSSLSPASATQLIPPSSNGSLRKKMHQKPITGAKHRPPKISKSTSFGQDEIEIEVAEVLYGMTRQFECLPKQDNHKLDSKDVDGGSGNEAKSRVSSPSSPSPSPAAYPSALPSSNSCSNPAPLPTIAPKRKRPRPVRFDDESSTSPVGLHNLSSISLSSIAKMDPELQIKAEASSPRSEKNNASPAIIQGGGSADVLVSQAGLSDVQHQESAKTEKKDLHPSSGGSDARDGVENKEELVSPAKDSTCTDVDANLRETPARKIVPDSPKEVKMKIDLMAPPPGKLSPDAGDLHDFDSDLKAQGPEIEMALKMNNENKEEKAMESALVRDGQQTEKSMEKDFDLKKQVAIRQNFDLQHDLENPKQDIIVTDKVQMSKLQVKDPKVEPKQEKSASSLHVPMTVGAWPGTFPPYGYIGQVPHLQAVVPMDATACHSNSSQLPALHHMHPRPKRCITHCYIAQMISNHQKFARVNSFWTAAAGAAPFLGVKNCNLTSEGALSGKPMQGSFLGMNIGSMEEGKGTPALIAAYTGLTSQEKMPAATKLETTQRKQVILQQMPQSGTATNMPHGPAFMFPINHQQNAAASTVAAAANRSGAAKSSTGAGAAELRVPGDSGSAVGNGGTGGSASPMMNLSFNGFPSNEAQYLAFLQSNAYPFPMPPHITGATPFRGASYPQAMPFFYPSHMLHPSQLLPQQQHAVLPLPPHAQQSHQNPGTSSGSSQKQLQQSQCIGESGAGRTGSSSHSFLANQRHDLPQHSHAQEYSKGMEDNLSIANAAIAISSGGSHGDKQAIYQQAHQKQNVKVDFMSPQPFGIPGASFGGILSAPPGIDFSSIAQNHAIFQSLPDVSRYGYHQMAAAAAQAAEQKKVHKVAEDGKPVARELVNTNMTSEDSRKIMSASKGSGNCPQNSFMPTKSEAEPPISSVVSNNVVAASRSLHLIQATANGGVSADRSPVIGTASTPASTITTSIANSPQQQHHFYQIQKQQQQQLQMHHQLASSRTLPSATSNNVNVHPERLPGDSTSSKFPQALTSYPQALIQGGSPTQWPQAKTSAARGAVPAAAATTPVVKNSLLQLQGRVSQQPLPTQSHQAQISFGATSSKVVPSGGQHLLGACGSLSPSSAAVAVGSPSNSNSASKSVGGSPRSSTSVKPGPQSSAIPLPQQSTVKQSALGSISKSLPMSNSSMPSVLGHPQKVPGHSSNTKHQQPSQQSQKQQPFSQAQLFFSNPHMQQVASAQPGASAPNAAQYYYHKRQPEQTQRQPQQQQQQNSAVSSSGMLSVCASSALMPAGSSTSSDPAKAVTAMNSMKGLPPPCFFGAAQLAVAAQSASGSPHPSIPTTFAYMSLPSVSMKPSAEQKPAAGSDNLQSWQAEKRS</sequence>
<dbReference type="PANTHER" id="PTHR34798:SF2">
    <property type="entry name" value="PROTEIN TIME FOR COFFEE"/>
    <property type="match status" value="1"/>
</dbReference>
<feature type="compositionally biased region" description="Basic and acidic residues" evidence="1">
    <location>
        <begin position="277"/>
        <end position="290"/>
    </location>
</feature>
<feature type="compositionally biased region" description="Basic and acidic residues" evidence="1">
    <location>
        <begin position="434"/>
        <end position="445"/>
    </location>
</feature>